<dbReference type="EMBL" id="JAHDYR010000029">
    <property type="protein sequence ID" value="KAG9392951.1"/>
    <property type="molecule type" value="Genomic_DNA"/>
</dbReference>
<accession>A0A8J6E1E3</accession>
<evidence type="ECO:0000313" key="3">
    <source>
        <dbReference type="EMBL" id="KAG9392951.1"/>
    </source>
</evidence>
<keyword evidence="4" id="KW-1185">Reference proteome</keyword>
<dbReference type="AlphaFoldDB" id="A0A8J6E1E3"/>
<sequence>MKTLAITLIVALLCGLSYQDVTTLSPSVPSALELFNEGYDYLDSVISPWQHICSHQAHDVVLVVDVATLDLSDRYPILSAFATWIPQLRANDDRIGLVLMGSNTGVYPATNSELRLKKPDEVVLDIGYLLAATDNDLVWSLTVTHEMADLDTALEQALAAFVDSDSDRIPSIYFVLGDEPSWNSTSEAFTNLTSRGTVMGGLAVSDGAKDVLDTLKGESDGPSVGLDGYTIIDRQQEAMKAIASGFNELVDGDCDFDTVELVITAILVIVGIILAIPVTAVLLLCCCSLSACCITCCACVVVQTRIHRRQVLKRQQIAQLNQQRQRQATQAIARPVGYGAYVPTGQYGQRAVYPMYPPTGQGYRNRK</sequence>
<evidence type="ECO:0000313" key="4">
    <source>
        <dbReference type="Proteomes" id="UP000717585"/>
    </source>
</evidence>
<feature type="transmembrane region" description="Helical" evidence="1">
    <location>
        <begin position="269"/>
        <end position="302"/>
    </location>
</feature>
<evidence type="ECO:0008006" key="5">
    <source>
        <dbReference type="Google" id="ProtNLM"/>
    </source>
</evidence>
<feature type="chain" id="PRO_5035229629" description="VWFA domain-containing protein" evidence="2">
    <location>
        <begin position="20"/>
        <end position="367"/>
    </location>
</feature>
<feature type="signal peptide" evidence="2">
    <location>
        <begin position="1"/>
        <end position="19"/>
    </location>
</feature>
<gene>
    <name evidence="3" type="ORF">J8273_5661</name>
</gene>
<name>A0A8J6E1E3_9EUKA</name>
<organism evidence="3 4">
    <name type="scientific">Carpediemonas membranifera</name>
    <dbReference type="NCBI Taxonomy" id="201153"/>
    <lineage>
        <taxon>Eukaryota</taxon>
        <taxon>Metamonada</taxon>
        <taxon>Carpediemonas-like organisms</taxon>
        <taxon>Carpediemonas</taxon>
    </lineage>
</organism>
<evidence type="ECO:0000256" key="2">
    <source>
        <dbReference type="SAM" id="SignalP"/>
    </source>
</evidence>
<keyword evidence="2" id="KW-0732">Signal</keyword>
<keyword evidence="1" id="KW-0472">Membrane</keyword>
<proteinExistence type="predicted"/>
<reference evidence="3" key="1">
    <citation type="submission" date="2021-05" db="EMBL/GenBank/DDBJ databases">
        <title>A free-living protist that lacks canonical eukaryotic 1 DNA replication and segregation systems.</title>
        <authorList>
            <person name="Salas-Leiva D.E."/>
            <person name="Tromer E.C."/>
            <person name="Curtis B.A."/>
            <person name="Jerlstrom-Hultqvist J."/>
            <person name="Kolisko M."/>
            <person name="Yi Z."/>
            <person name="Salas-Leiva J.S."/>
            <person name="Gallot-Lavallee L."/>
            <person name="Kops G.J.P.L."/>
            <person name="Archibald J.M."/>
            <person name="Simpson A.G.B."/>
            <person name="Roger A.J."/>
        </authorList>
    </citation>
    <scope>NUCLEOTIDE SEQUENCE</scope>
    <source>
        <strain evidence="3">BICM</strain>
    </source>
</reference>
<protein>
    <recommendedName>
        <fullName evidence="5">VWFA domain-containing protein</fullName>
    </recommendedName>
</protein>
<evidence type="ECO:0000256" key="1">
    <source>
        <dbReference type="SAM" id="Phobius"/>
    </source>
</evidence>
<comment type="caution">
    <text evidence="3">The sequence shown here is derived from an EMBL/GenBank/DDBJ whole genome shotgun (WGS) entry which is preliminary data.</text>
</comment>
<keyword evidence="1" id="KW-0812">Transmembrane</keyword>
<dbReference type="Proteomes" id="UP000717585">
    <property type="component" value="Unassembled WGS sequence"/>
</dbReference>
<keyword evidence="1" id="KW-1133">Transmembrane helix</keyword>